<dbReference type="Proteomes" id="UP000001989">
    <property type="component" value="Chromosome"/>
</dbReference>
<accession>A0A9J9LCV8</accession>
<evidence type="ECO:0008006" key="3">
    <source>
        <dbReference type="Google" id="ProtNLM"/>
    </source>
</evidence>
<reference evidence="1 2" key="1">
    <citation type="journal article" date="2010" name="J. Bacteriol.">
        <title>Genome sequence of the dioxin-mineralizing bacterium Sphingomonas wittichii RW1.</title>
        <authorList>
            <person name="Miller T.R."/>
            <person name="Delcher A.L."/>
            <person name="Salzberg S.L."/>
            <person name="Saunders E."/>
            <person name="Detter J.C."/>
            <person name="Halden R.U."/>
        </authorList>
    </citation>
    <scope>NUCLEOTIDE SEQUENCE [LARGE SCALE GENOMIC DNA]</scope>
    <source>
        <strain evidence="2">DSM 6014 / CCUG 31198 / JCM 15750 / NBRC 105917 / EY 4224 / RW1</strain>
    </source>
</reference>
<evidence type="ECO:0000313" key="1">
    <source>
        <dbReference type="EMBL" id="ABQ67038.1"/>
    </source>
</evidence>
<protein>
    <recommendedName>
        <fullName evidence="3">SRPBCC family protein</fullName>
    </recommendedName>
</protein>
<dbReference type="InterPro" id="IPR023393">
    <property type="entry name" value="START-like_dom_sf"/>
</dbReference>
<dbReference type="KEGG" id="swi:Swit_0671"/>
<organism evidence="1 2">
    <name type="scientific">Rhizorhabdus wittichii (strain DSM 6014 / CCUG 31198 / JCM 15750 / NBRC 105917 / EY 4224 / RW1)</name>
    <name type="common">Sphingomonas wittichii</name>
    <dbReference type="NCBI Taxonomy" id="392499"/>
    <lineage>
        <taxon>Bacteria</taxon>
        <taxon>Pseudomonadati</taxon>
        <taxon>Pseudomonadota</taxon>
        <taxon>Alphaproteobacteria</taxon>
        <taxon>Sphingomonadales</taxon>
        <taxon>Sphingomonadaceae</taxon>
        <taxon>Rhizorhabdus</taxon>
    </lineage>
</organism>
<sequence>MATALYVEAVDWPAAAVIPFFRWRNLPRLAGPGGLFTRVEYQQPDMRIGATRLLWMESGPPVRERLDFLDDEGGDYFAFRYRVLDVGPLPVTDYVGDIAVTAAGPDRCVLRFRCDYVPVGIGEEQWTDFYITAEKRLLAAVKERLHRGETV</sequence>
<dbReference type="OrthoDB" id="1364128at2"/>
<keyword evidence="2" id="KW-1185">Reference proteome</keyword>
<dbReference type="SUPFAM" id="SSF55961">
    <property type="entry name" value="Bet v1-like"/>
    <property type="match status" value="1"/>
</dbReference>
<dbReference type="CDD" id="cd07821">
    <property type="entry name" value="PYR_PYL_RCAR_like"/>
    <property type="match status" value="1"/>
</dbReference>
<name>A0A9J9LCV8_RHIWR</name>
<proteinExistence type="predicted"/>
<dbReference type="Gene3D" id="3.30.530.20">
    <property type="match status" value="1"/>
</dbReference>
<dbReference type="EMBL" id="CP000699">
    <property type="protein sequence ID" value="ABQ67038.1"/>
    <property type="molecule type" value="Genomic_DNA"/>
</dbReference>
<dbReference type="AlphaFoldDB" id="A0A9J9LCV8"/>
<evidence type="ECO:0000313" key="2">
    <source>
        <dbReference type="Proteomes" id="UP000001989"/>
    </source>
</evidence>
<gene>
    <name evidence="1" type="ordered locus">Swit_0671</name>
</gene>